<feature type="region of interest" description="Disordered" evidence="7">
    <location>
        <begin position="1"/>
        <end position="99"/>
    </location>
</feature>
<evidence type="ECO:0000313" key="9">
    <source>
        <dbReference type="Proteomes" id="UP001489004"/>
    </source>
</evidence>
<feature type="compositionally biased region" description="Low complexity" evidence="7">
    <location>
        <begin position="7"/>
        <end position="19"/>
    </location>
</feature>
<evidence type="ECO:0000256" key="6">
    <source>
        <dbReference type="ARBA" id="ARBA00023136"/>
    </source>
</evidence>
<reference evidence="8 9" key="1">
    <citation type="journal article" date="2024" name="Nat. Commun.">
        <title>Phylogenomics reveals the evolutionary origins of lichenization in chlorophyte algae.</title>
        <authorList>
            <person name="Puginier C."/>
            <person name="Libourel C."/>
            <person name="Otte J."/>
            <person name="Skaloud P."/>
            <person name="Haon M."/>
            <person name="Grisel S."/>
            <person name="Petersen M."/>
            <person name="Berrin J.G."/>
            <person name="Delaux P.M."/>
            <person name="Dal Grande F."/>
            <person name="Keller J."/>
        </authorList>
    </citation>
    <scope>NUCLEOTIDE SEQUENCE [LARGE SCALE GENOMIC DNA]</scope>
    <source>
        <strain evidence="8 9">SAG 2043</strain>
    </source>
</reference>
<evidence type="ECO:0000256" key="4">
    <source>
        <dbReference type="ARBA" id="ARBA00022531"/>
    </source>
</evidence>
<evidence type="ECO:0008006" key="10">
    <source>
        <dbReference type="Google" id="ProtNLM"/>
    </source>
</evidence>
<keyword evidence="5" id="KW-0603">Photosystem I</keyword>
<comment type="function">
    <text evidence="1">Stabilizes the interaction between PsaC and the PSI core, assists the docking of the ferredoxin to PSI and interacts with ferredoxin-NADP oxidoreductase.</text>
</comment>
<comment type="similarity">
    <text evidence="3">Belongs to the PsaE family.</text>
</comment>
<keyword evidence="6" id="KW-0472">Membrane</keyword>
<evidence type="ECO:0000313" key="8">
    <source>
        <dbReference type="EMBL" id="KAK9824078.1"/>
    </source>
</evidence>
<accession>A0AAW1QRL6</accession>
<gene>
    <name evidence="8" type="ORF">WJX72_007569</name>
</gene>
<dbReference type="Proteomes" id="UP001489004">
    <property type="component" value="Unassembled WGS sequence"/>
</dbReference>
<name>A0AAW1QRL6_9CHLO</name>
<dbReference type="EMBL" id="JALJOR010000002">
    <property type="protein sequence ID" value="KAK9824078.1"/>
    <property type="molecule type" value="Genomic_DNA"/>
</dbReference>
<dbReference type="AlphaFoldDB" id="A0AAW1QRL6"/>
<dbReference type="GO" id="GO:0009538">
    <property type="term" value="C:photosystem I reaction center"/>
    <property type="evidence" value="ECO:0007669"/>
    <property type="project" value="InterPro"/>
</dbReference>
<evidence type="ECO:0000256" key="2">
    <source>
        <dbReference type="ARBA" id="ARBA00004170"/>
    </source>
</evidence>
<dbReference type="NCBIfam" id="NF002745">
    <property type="entry name" value="PRK02749.1"/>
    <property type="match status" value="1"/>
</dbReference>
<dbReference type="Pfam" id="PF02427">
    <property type="entry name" value="PSI_PsaE"/>
    <property type="match status" value="1"/>
</dbReference>
<dbReference type="GO" id="GO:0015979">
    <property type="term" value="P:photosynthesis"/>
    <property type="evidence" value="ECO:0007669"/>
    <property type="project" value="UniProtKB-KW"/>
</dbReference>
<dbReference type="SUPFAM" id="SSF50090">
    <property type="entry name" value="Electron transport accessory proteins"/>
    <property type="match status" value="1"/>
</dbReference>
<comment type="subcellular location">
    <subcellularLocation>
        <location evidence="2">Membrane</location>
        <topology evidence="2">Peripheral membrane protein</topology>
    </subcellularLocation>
</comment>
<dbReference type="Gene3D" id="2.30.30.50">
    <property type="match status" value="1"/>
</dbReference>
<evidence type="ECO:0000256" key="1">
    <source>
        <dbReference type="ARBA" id="ARBA00001993"/>
    </source>
</evidence>
<keyword evidence="4" id="KW-0602">Photosynthesis</keyword>
<evidence type="ECO:0000256" key="5">
    <source>
        <dbReference type="ARBA" id="ARBA00022836"/>
    </source>
</evidence>
<evidence type="ECO:0000256" key="7">
    <source>
        <dbReference type="SAM" id="MobiDB-lite"/>
    </source>
</evidence>
<dbReference type="InterPro" id="IPR003375">
    <property type="entry name" value="PSI_PsaE"/>
</dbReference>
<dbReference type="PANTHER" id="PTHR34549">
    <property type="entry name" value="PHOTOSYSTEM I REACTION CENTER SUBUNIT IV A, CHLOROPLASTIC-RELATED"/>
    <property type="match status" value="1"/>
</dbReference>
<keyword evidence="9" id="KW-1185">Reference proteome</keyword>
<protein>
    <recommendedName>
        <fullName evidence="10">Photosystem I reaction center subunit IV</fullName>
    </recommendedName>
</protein>
<organism evidence="8 9">
    <name type="scientific">[Myrmecia] bisecta</name>
    <dbReference type="NCBI Taxonomy" id="41462"/>
    <lineage>
        <taxon>Eukaryota</taxon>
        <taxon>Viridiplantae</taxon>
        <taxon>Chlorophyta</taxon>
        <taxon>core chlorophytes</taxon>
        <taxon>Trebouxiophyceae</taxon>
        <taxon>Trebouxiales</taxon>
        <taxon>Trebouxiaceae</taxon>
        <taxon>Myrmecia</taxon>
    </lineage>
</organism>
<comment type="caution">
    <text evidence="8">The sequence shown here is derived from an EMBL/GenBank/DDBJ whole genome shotgun (WGS) entry which is preliminary data.</text>
</comment>
<dbReference type="PANTHER" id="PTHR34549:SF2">
    <property type="entry name" value="PHOTOSYSTEM I SUBUNIT IV"/>
    <property type="match status" value="1"/>
</dbReference>
<evidence type="ECO:0000256" key="3">
    <source>
        <dbReference type="ARBA" id="ARBA00007501"/>
    </source>
</evidence>
<dbReference type="InterPro" id="IPR008990">
    <property type="entry name" value="Elect_transpt_acc-like_dom_sf"/>
</dbReference>
<sequence length="153" mass="16230">MASLMCSASTSAVATRRSAFTGSRVTASRGVTAARPAPRQLVIRAEQAPKGEGKGPGNKQAQATEQMAAPEGDRALAGQKSQPTQSGDGPKGPARGSQVRILRPESYWYRETGKVVSVDQSGIRYPVVVRFNTVNYSGVSTNNYAFDEVEPAK</sequence>
<proteinExistence type="inferred from homology"/>